<dbReference type="SUPFAM" id="SSF56059">
    <property type="entry name" value="Glutathione synthetase ATP-binding domain-like"/>
    <property type="match status" value="1"/>
</dbReference>
<sequence>MRKRSRLFIYEHGVCEEKIPDSIAVEGLAMFKSMLSFSRYYDLVSYIRPEFSGMFPFPTEFSFRECLESADAALIVAPENDLTLLKLVREVERAGVENLGSSSRAVEITSDKWKTYRKLKGKVSVPETSLKDLSCDYLVKPRVSCGGEGIRRGGEVPKGFIAQELIEGKSVSVSLHLGEDIEVLSVNEQILSGFEYRGAVVPGEWRDDVIEEAVNAASEIKGLNGYVGVDLVVADVPYVIEVNARLTTPSVAFELAYGMSYADMHHRISAGEGLRITPLRRVMLTKGRGEGYVSFNGHSIILKTI</sequence>
<gene>
    <name evidence="4" type="ORF">GAH_01280</name>
</gene>
<dbReference type="HOGENOM" id="CLU_059501_1_1_2"/>
<comment type="cofactor">
    <cofactor evidence="1">
        <name>Mn(2+)</name>
        <dbReference type="ChEBI" id="CHEBI:29035"/>
    </cofactor>
</comment>
<dbReference type="InterPro" id="IPR040803">
    <property type="entry name" value="MfnD_preATP-grasp"/>
</dbReference>
<dbReference type="PROSITE" id="PS50975">
    <property type="entry name" value="ATP_GRASP"/>
    <property type="match status" value="1"/>
</dbReference>
<feature type="domain" description="ATP-grasp" evidence="3">
    <location>
        <begin position="207"/>
        <end position="270"/>
    </location>
</feature>
<accession>A0A0F7IFV8</accession>
<dbReference type="Gene3D" id="2.30.36.100">
    <property type="match status" value="1"/>
</dbReference>
<name>A0A0F7IFV8_9EURY</name>
<dbReference type="OrthoDB" id="133985at2157"/>
<dbReference type="Pfam" id="PF02655">
    <property type="entry name" value="ATP-grasp_3"/>
    <property type="match status" value="1"/>
</dbReference>
<dbReference type="GO" id="GO:0046872">
    <property type="term" value="F:metal ion binding"/>
    <property type="evidence" value="ECO:0007669"/>
    <property type="project" value="InterPro"/>
</dbReference>
<dbReference type="PATRIC" id="fig|113653.22.peg.1264"/>
<dbReference type="AlphaFoldDB" id="A0A0F7IFV8"/>
<dbReference type="InterPro" id="IPR024710">
    <property type="entry name" value="MfnD"/>
</dbReference>
<reference evidence="4 5" key="1">
    <citation type="submission" date="2015-04" db="EMBL/GenBank/DDBJ databases">
        <title>The complete genome sequence of the hyperthermophilic, obligate iron-reducing archaeon Geoglobus ahangari strain 234T.</title>
        <authorList>
            <person name="Manzella M.P."/>
            <person name="Holmes D.E."/>
            <person name="Rocheleau J.M."/>
            <person name="Chung A."/>
            <person name="Reguera G."/>
            <person name="Kashefi K."/>
        </authorList>
    </citation>
    <scope>NUCLEOTIDE SEQUENCE [LARGE SCALE GENOMIC DNA]</scope>
    <source>
        <strain evidence="4 5">234</strain>
    </source>
</reference>
<evidence type="ECO:0000256" key="2">
    <source>
        <dbReference type="PROSITE-ProRule" id="PRU00409"/>
    </source>
</evidence>
<dbReference type="Pfam" id="PF18301">
    <property type="entry name" value="preATP-grasp_3"/>
    <property type="match status" value="1"/>
</dbReference>
<keyword evidence="2" id="KW-0547">Nucleotide-binding</keyword>
<dbReference type="InterPro" id="IPR011761">
    <property type="entry name" value="ATP-grasp"/>
</dbReference>
<dbReference type="KEGG" id="gah:GAH_01280"/>
<keyword evidence="5" id="KW-1185">Reference proteome</keyword>
<evidence type="ECO:0000259" key="3">
    <source>
        <dbReference type="PROSITE" id="PS50975"/>
    </source>
</evidence>
<dbReference type="InParanoid" id="A0A0F7IFV8"/>
<evidence type="ECO:0000256" key="1">
    <source>
        <dbReference type="ARBA" id="ARBA00001936"/>
    </source>
</evidence>
<dbReference type="EMBL" id="CP011267">
    <property type="protein sequence ID" value="AKG91418.1"/>
    <property type="molecule type" value="Genomic_DNA"/>
</dbReference>
<protein>
    <submittedName>
        <fullName evidence="4">Putative ATP-utilizing enzyme (ATP-grasp superfamily)</fullName>
    </submittedName>
</protein>
<dbReference type="PIRSF" id="PIRSF016766">
    <property type="entry name" value="UCP016766_ATPgrasp"/>
    <property type="match status" value="1"/>
</dbReference>
<keyword evidence="2" id="KW-0067">ATP-binding</keyword>
<evidence type="ECO:0000313" key="4">
    <source>
        <dbReference type="EMBL" id="AKG91418.1"/>
    </source>
</evidence>
<dbReference type="GO" id="GO:0005524">
    <property type="term" value="F:ATP binding"/>
    <property type="evidence" value="ECO:0007669"/>
    <property type="project" value="UniProtKB-UniRule"/>
</dbReference>
<evidence type="ECO:0000313" key="5">
    <source>
        <dbReference type="Proteomes" id="UP000034723"/>
    </source>
</evidence>
<dbReference type="Proteomes" id="UP000034723">
    <property type="component" value="Chromosome"/>
</dbReference>
<dbReference type="Gene3D" id="3.30.470.20">
    <property type="entry name" value="ATP-grasp fold, B domain"/>
    <property type="match status" value="1"/>
</dbReference>
<dbReference type="InterPro" id="IPR005479">
    <property type="entry name" value="CPAse_ATP-bd"/>
</dbReference>
<dbReference type="STRING" id="113653.GAH_01280"/>
<dbReference type="Gene3D" id="3.40.50.11770">
    <property type="match status" value="1"/>
</dbReference>
<dbReference type="InterPro" id="IPR003806">
    <property type="entry name" value="ATP-grasp_PylC-type"/>
</dbReference>
<dbReference type="FunCoup" id="A0A0F7IFV8">
    <property type="interactions" value="71"/>
</dbReference>
<organism evidence="4 5">
    <name type="scientific">Geoglobus ahangari</name>
    <dbReference type="NCBI Taxonomy" id="113653"/>
    <lineage>
        <taxon>Archaea</taxon>
        <taxon>Methanobacteriati</taxon>
        <taxon>Methanobacteriota</taxon>
        <taxon>Archaeoglobi</taxon>
        <taxon>Archaeoglobales</taxon>
        <taxon>Archaeoglobaceae</taxon>
        <taxon>Geoglobus</taxon>
    </lineage>
</organism>
<proteinExistence type="predicted"/>
<dbReference type="GeneID" id="24803851"/>
<dbReference type="RefSeq" id="WP_048095421.1">
    <property type="nucleotide sequence ID" value="NZ_CP011267.1"/>
</dbReference>
<dbReference type="PROSITE" id="PS00867">
    <property type="entry name" value="CPSASE_2"/>
    <property type="match status" value="1"/>
</dbReference>